<feature type="transmembrane region" description="Helical" evidence="3">
    <location>
        <begin position="69"/>
        <end position="92"/>
    </location>
</feature>
<evidence type="ECO:0000313" key="4">
    <source>
        <dbReference type="EMBL" id="MFD2674651.1"/>
    </source>
</evidence>
<dbReference type="Pfam" id="PF03334">
    <property type="entry name" value="PhaG_MnhG_YufB"/>
    <property type="match status" value="1"/>
</dbReference>
<keyword evidence="3" id="KW-0472">Membrane</keyword>
<evidence type="ECO:0000256" key="2">
    <source>
        <dbReference type="SAM" id="MobiDB-lite"/>
    </source>
</evidence>
<keyword evidence="5" id="KW-1185">Reference proteome</keyword>
<dbReference type="EMBL" id="JBHUNF010000003">
    <property type="protein sequence ID" value="MFD2674651.1"/>
    <property type="molecule type" value="Genomic_DNA"/>
</dbReference>
<proteinExistence type="inferred from homology"/>
<evidence type="ECO:0000313" key="5">
    <source>
        <dbReference type="Proteomes" id="UP001597453"/>
    </source>
</evidence>
<feature type="region of interest" description="Disordered" evidence="2">
    <location>
        <begin position="125"/>
        <end position="153"/>
    </location>
</feature>
<reference evidence="5" key="1">
    <citation type="journal article" date="2019" name="Int. J. Syst. Evol. Microbiol.">
        <title>The Global Catalogue of Microorganisms (GCM) 10K type strain sequencing project: providing services to taxonomists for standard genome sequencing and annotation.</title>
        <authorList>
            <consortium name="The Broad Institute Genomics Platform"/>
            <consortium name="The Broad Institute Genome Sequencing Center for Infectious Disease"/>
            <person name="Wu L."/>
            <person name="Ma J."/>
        </authorList>
    </citation>
    <scope>NUCLEOTIDE SEQUENCE [LARGE SCALE GENOMIC DNA]</scope>
    <source>
        <strain evidence="5">TISTR 1511</strain>
    </source>
</reference>
<keyword evidence="3" id="KW-0812">Transmembrane</keyword>
<sequence length="153" mass="16602">MTGLSGTLWLDVTSCALVLLGAFLSFAAGVGLLRFGDLMGRLHSQAKPQSLGLLLMLLAMALQQTEVGIVLFLLPVALFQFITTPAAGMVLARGGYRSRHYEHVPLFVDELEDEVDRAQRAEEAAAIREQRPILPDASDEPEPHEPNPNAPTL</sequence>
<name>A0ABW5RIY1_9MICO</name>
<dbReference type="PANTHER" id="PTHR34703:SF1">
    <property type="entry name" value="ANTIPORTER SUBUNIT MNHG2-RELATED"/>
    <property type="match status" value="1"/>
</dbReference>
<dbReference type="RefSeq" id="WP_066055754.1">
    <property type="nucleotide sequence ID" value="NZ_JBHUNF010000003.1"/>
</dbReference>
<gene>
    <name evidence="4" type="ORF">ACFSUQ_04960</name>
</gene>
<organism evidence="4 5">
    <name type="scientific">Gulosibacter bifidus</name>
    <dbReference type="NCBI Taxonomy" id="272239"/>
    <lineage>
        <taxon>Bacteria</taxon>
        <taxon>Bacillati</taxon>
        <taxon>Actinomycetota</taxon>
        <taxon>Actinomycetes</taxon>
        <taxon>Micrococcales</taxon>
        <taxon>Microbacteriaceae</taxon>
        <taxon>Gulosibacter</taxon>
    </lineage>
</organism>
<feature type="transmembrane region" description="Helical" evidence="3">
    <location>
        <begin position="6"/>
        <end position="33"/>
    </location>
</feature>
<comment type="similarity">
    <text evidence="1">Belongs to the CPA3 antiporters (TC 2.A.63) subunit G family.</text>
</comment>
<dbReference type="PANTHER" id="PTHR34703">
    <property type="entry name" value="ANTIPORTER SUBUNIT MNHG2-RELATED"/>
    <property type="match status" value="1"/>
</dbReference>
<accession>A0ABW5RIY1</accession>
<evidence type="ECO:0000256" key="1">
    <source>
        <dbReference type="ARBA" id="ARBA00008404"/>
    </source>
</evidence>
<protein>
    <submittedName>
        <fullName evidence="4">Cation:proton antiporter</fullName>
    </submittedName>
</protein>
<dbReference type="InterPro" id="IPR005133">
    <property type="entry name" value="PhaG_MnhG_YufB"/>
</dbReference>
<evidence type="ECO:0000256" key="3">
    <source>
        <dbReference type="SAM" id="Phobius"/>
    </source>
</evidence>
<comment type="caution">
    <text evidence="4">The sequence shown here is derived from an EMBL/GenBank/DDBJ whole genome shotgun (WGS) entry which is preliminary data.</text>
</comment>
<keyword evidence="3" id="KW-1133">Transmembrane helix</keyword>
<dbReference type="Proteomes" id="UP001597453">
    <property type="component" value="Unassembled WGS sequence"/>
</dbReference>